<dbReference type="EMBL" id="MNQH01000030">
    <property type="protein sequence ID" value="OKY94075.1"/>
    <property type="molecule type" value="Genomic_DNA"/>
</dbReference>
<feature type="transmembrane region" description="Helical" evidence="1">
    <location>
        <begin position="59"/>
        <end position="81"/>
    </location>
</feature>
<dbReference type="STRING" id="28117.BHV66_06410"/>
<evidence type="ECO:0000256" key="1">
    <source>
        <dbReference type="SAM" id="Phobius"/>
    </source>
</evidence>
<reference evidence="2 3" key="1">
    <citation type="journal article" date="2016" name="Nat. Biotechnol.">
        <title>Measurement of bacterial replication rates in microbial communities.</title>
        <authorList>
            <person name="Brown C.T."/>
            <person name="Olm M.R."/>
            <person name="Thomas B.C."/>
            <person name="Banfield J.F."/>
        </authorList>
    </citation>
    <scope>NUCLEOTIDE SEQUENCE [LARGE SCALE GENOMIC DNA]</scope>
    <source>
        <strain evidence="2">CAG:67_53_122</strain>
    </source>
</reference>
<keyword evidence="1" id="KW-0812">Transmembrane</keyword>
<feature type="transmembrane region" description="Helical" evidence="1">
    <location>
        <begin position="29"/>
        <end position="47"/>
    </location>
</feature>
<dbReference type="InterPro" id="IPR005642">
    <property type="entry name" value="LysO"/>
</dbReference>
<dbReference type="RefSeq" id="WP_276618536.1">
    <property type="nucleotide sequence ID" value="NZ_BAAFLA010000006.1"/>
</dbReference>
<dbReference type="GO" id="GO:0015661">
    <property type="term" value="F:L-lysine efflux transmembrane transporter activity"/>
    <property type="evidence" value="ECO:0007669"/>
    <property type="project" value="InterPro"/>
</dbReference>
<keyword evidence="1" id="KW-1133">Transmembrane helix</keyword>
<proteinExistence type="predicted"/>
<protein>
    <submittedName>
        <fullName evidence="2">DUF340 domain-containing protein</fullName>
    </submittedName>
</protein>
<accession>A0A1Q6F5B7</accession>
<evidence type="ECO:0000313" key="3">
    <source>
        <dbReference type="Proteomes" id="UP000187417"/>
    </source>
</evidence>
<evidence type="ECO:0000313" key="2">
    <source>
        <dbReference type="EMBL" id="OKY94075.1"/>
    </source>
</evidence>
<dbReference type="Proteomes" id="UP000187417">
    <property type="component" value="Unassembled WGS sequence"/>
</dbReference>
<keyword evidence="1" id="KW-0472">Membrane</keyword>
<dbReference type="AlphaFoldDB" id="A0A1Q6F5B7"/>
<sequence>MFRIVLLLFAGIGAGYLLRNWSFVARLERGVSLTVWALLFVFGVTIGSNRELIANFGRFGWQAAVIACLGVAGSFAVVFVVRRYFFRKGGCDER</sequence>
<gene>
    <name evidence="2" type="ORF">BHV66_06410</name>
</gene>
<name>A0A1Q6F5B7_9BACT</name>
<comment type="caution">
    <text evidence="2">The sequence shown here is derived from an EMBL/GenBank/DDBJ whole genome shotgun (WGS) entry which is preliminary data.</text>
</comment>
<dbReference type="Pfam" id="PF03956">
    <property type="entry name" value="Lys_export"/>
    <property type="match status" value="1"/>
</dbReference>
<organism evidence="2 3">
    <name type="scientific">Alistipes putredinis</name>
    <dbReference type="NCBI Taxonomy" id="28117"/>
    <lineage>
        <taxon>Bacteria</taxon>
        <taxon>Pseudomonadati</taxon>
        <taxon>Bacteroidota</taxon>
        <taxon>Bacteroidia</taxon>
        <taxon>Bacteroidales</taxon>
        <taxon>Rikenellaceae</taxon>
        <taxon>Alistipes</taxon>
    </lineage>
</organism>